<evidence type="ECO:0000256" key="9">
    <source>
        <dbReference type="ARBA" id="ARBA00030409"/>
    </source>
</evidence>
<accession>A0ABT1Y336</accession>
<dbReference type="EMBL" id="JANPWE010000003">
    <property type="protein sequence ID" value="MCR6545282.1"/>
    <property type="molecule type" value="Genomic_DNA"/>
</dbReference>
<dbReference type="InterPro" id="IPR050089">
    <property type="entry name" value="SAICAR_synthetase"/>
</dbReference>
<dbReference type="InterPro" id="IPR001636">
    <property type="entry name" value="SAICAR_synth"/>
</dbReference>
<comment type="catalytic activity">
    <reaction evidence="10 11">
        <text>5-amino-1-(5-phospho-D-ribosyl)imidazole-4-carboxylate + L-aspartate + ATP = (2S)-2-[5-amino-1-(5-phospho-beta-D-ribosyl)imidazole-4-carboxamido]succinate + ADP + phosphate + 2 H(+)</text>
        <dbReference type="Rhea" id="RHEA:22628"/>
        <dbReference type="ChEBI" id="CHEBI:15378"/>
        <dbReference type="ChEBI" id="CHEBI:29991"/>
        <dbReference type="ChEBI" id="CHEBI:30616"/>
        <dbReference type="ChEBI" id="CHEBI:43474"/>
        <dbReference type="ChEBI" id="CHEBI:58443"/>
        <dbReference type="ChEBI" id="CHEBI:77657"/>
        <dbReference type="ChEBI" id="CHEBI:456216"/>
        <dbReference type="EC" id="6.3.2.6"/>
    </reaction>
</comment>
<dbReference type="InterPro" id="IPR033934">
    <property type="entry name" value="SAICAR_synt_PurC"/>
</dbReference>
<dbReference type="EC" id="6.3.2.6" evidence="3 11"/>
<evidence type="ECO:0000256" key="4">
    <source>
        <dbReference type="ARBA" id="ARBA00016460"/>
    </source>
</evidence>
<keyword evidence="7 11" id="KW-0658">Purine biosynthesis</keyword>
<sequence>MSDILYEGKSKIIYRGPNNESLIIRYKDTATAFNGEKKAELSGKGKLNAAISSLIYGYLAEHGVETHLIEVIDDATALVKKAEIVMIEVIVRNVAAGSFSKKYGVPEGTALKNTVIEFSLKSDELGDPMINESQITAIGLATEEELKEMTRQAFRINELLCALFAKTGIRLIDFKLEFGRYDGKLILCDEISPDSCRLWDIDTDKKLDKDRFRRDLGDVLDSYQDVLRRLQNVR</sequence>
<evidence type="ECO:0000256" key="5">
    <source>
        <dbReference type="ARBA" id="ARBA00022598"/>
    </source>
</evidence>
<dbReference type="PANTHER" id="PTHR43599:SF3">
    <property type="entry name" value="SI:DKEY-6E2.2"/>
    <property type="match status" value="1"/>
</dbReference>
<feature type="domain" description="SAICAR synthetase/ADE2 N-terminal" evidence="12">
    <location>
        <begin position="5"/>
        <end position="229"/>
    </location>
</feature>
<evidence type="ECO:0000313" key="14">
    <source>
        <dbReference type="Proteomes" id="UP001524944"/>
    </source>
</evidence>
<keyword evidence="8 11" id="KW-0067">ATP-binding</keyword>
<dbReference type="Pfam" id="PF01259">
    <property type="entry name" value="SAICAR_synt"/>
    <property type="match status" value="1"/>
</dbReference>
<comment type="caution">
    <text evidence="13">The sequence shown here is derived from an EMBL/GenBank/DDBJ whole genome shotgun (WGS) entry which is preliminary data.</text>
</comment>
<dbReference type="Proteomes" id="UP001524944">
    <property type="component" value="Unassembled WGS sequence"/>
</dbReference>
<dbReference type="GO" id="GO:0004639">
    <property type="term" value="F:phosphoribosylaminoimidazolesuccinocarboxamide synthase activity"/>
    <property type="evidence" value="ECO:0007669"/>
    <property type="project" value="UniProtKB-EC"/>
</dbReference>
<organism evidence="13 14">
    <name type="scientific">Dehalobacterium formicoaceticum</name>
    <dbReference type="NCBI Taxonomy" id="51515"/>
    <lineage>
        <taxon>Bacteria</taxon>
        <taxon>Bacillati</taxon>
        <taxon>Bacillota</taxon>
        <taxon>Clostridia</taxon>
        <taxon>Eubacteriales</taxon>
        <taxon>Peptococcaceae</taxon>
        <taxon>Dehalobacterium</taxon>
    </lineage>
</organism>
<keyword evidence="14" id="KW-1185">Reference proteome</keyword>
<dbReference type="SUPFAM" id="SSF56104">
    <property type="entry name" value="SAICAR synthase-like"/>
    <property type="match status" value="1"/>
</dbReference>
<dbReference type="NCBIfam" id="TIGR00081">
    <property type="entry name" value="purC"/>
    <property type="match status" value="1"/>
</dbReference>
<dbReference type="HAMAP" id="MF_00137">
    <property type="entry name" value="SAICAR_synth"/>
    <property type="match status" value="1"/>
</dbReference>
<name>A0ABT1Y336_9FIRM</name>
<evidence type="ECO:0000256" key="2">
    <source>
        <dbReference type="ARBA" id="ARBA00010190"/>
    </source>
</evidence>
<dbReference type="PANTHER" id="PTHR43599">
    <property type="entry name" value="MULTIFUNCTIONAL PROTEIN ADE2"/>
    <property type="match status" value="1"/>
</dbReference>
<evidence type="ECO:0000256" key="10">
    <source>
        <dbReference type="ARBA" id="ARBA00048475"/>
    </source>
</evidence>
<reference evidence="13 14" key="1">
    <citation type="submission" date="2022-08" db="EMBL/GenBank/DDBJ databases">
        <title>Proteogenomics of the novel Dehalobacterium formicoaceticum strain EZ94 highlights a key role of methyltransferases during anaerobic dichloromethane degradation.</title>
        <authorList>
            <person name="Wasmund K."/>
        </authorList>
    </citation>
    <scope>NUCLEOTIDE SEQUENCE [LARGE SCALE GENOMIC DNA]</scope>
    <source>
        <strain evidence="13 14">EZ94</strain>
    </source>
</reference>
<evidence type="ECO:0000256" key="8">
    <source>
        <dbReference type="ARBA" id="ARBA00022840"/>
    </source>
</evidence>
<evidence type="ECO:0000256" key="11">
    <source>
        <dbReference type="HAMAP-Rule" id="MF_00137"/>
    </source>
</evidence>
<dbReference type="InterPro" id="IPR018236">
    <property type="entry name" value="SAICAR_synthetase_CS"/>
</dbReference>
<keyword evidence="5 11" id="KW-0436">Ligase</keyword>
<evidence type="ECO:0000256" key="7">
    <source>
        <dbReference type="ARBA" id="ARBA00022755"/>
    </source>
</evidence>
<keyword evidence="6 11" id="KW-0547">Nucleotide-binding</keyword>
<dbReference type="InterPro" id="IPR028923">
    <property type="entry name" value="SAICAR_synt/ADE2_N"/>
</dbReference>
<gene>
    <name evidence="11" type="primary">purC</name>
    <name evidence="13" type="ORF">NVS47_07095</name>
</gene>
<evidence type="ECO:0000313" key="13">
    <source>
        <dbReference type="EMBL" id="MCR6545282.1"/>
    </source>
</evidence>
<dbReference type="Gene3D" id="3.30.470.20">
    <property type="entry name" value="ATP-grasp fold, B domain"/>
    <property type="match status" value="1"/>
</dbReference>
<dbReference type="Gene3D" id="3.30.200.20">
    <property type="entry name" value="Phosphorylase Kinase, domain 1"/>
    <property type="match status" value="1"/>
</dbReference>
<comment type="pathway">
    <text evidence="1 11">Purine metabolism; IMP biosynthesis via de novo pathway; 5-amino-1-(5-phospho-D-ribosyl)imidazole-4-carboxamide from 5-amino-1-(5-phospho-D-ribosyl)imidazole-4-carboxylate: step 1/2.</text>
</comment>
<comment type="similarity">
    <text evidence="2 11">Belongs to the SAICAR synthetase family.</text>
</comment>
<dbReference type="PROSITE" id="PS01058">
    <property type="entry name" value="SAICAR_SYNTHETASE_2"/>
    <property type="match status" value="1"/>
</dbReference>
<dbReference type="CDD" id="cd01415">
    <property type="entry name" value="SAICAR_synt_PurC"/>
    <property type="match status" value="1"/>
</dbReference>
<protein>
    <recommendedName>
        <fullName evidence="4 11">Phosphoribosylaminoimidazole-succinocarboxamide synthase</fullName>
        <ecNumber evidence="3 11">6.3.2.6</ecNumber>
    </recommendedName>
    <alternativeName>
        <fullName evidence="9 11">SAICAR synthetase</fullName>
    </alternativeName>
</protein>
<proteinExistence type="inferred from homology"/>
<evidence type="ECO:0000256" key="1">
    <source>
        <dbReference type="ARBA" id="ARBA00004672"/>
    </source>
</evidence>
<evidence type="ECO:0000256" key="6">
    <source>
        <dbReference type="ARBA" id="ARBA00022741"/>
    </source>
</evidence>
<evidence type="ECO:0000259" key="12">
    <source>
        <dbReference type="Pfam" id="PF01259"/>
    </source>
</evidence>
<evidence type="ECO:0000256" key="3">
    <source>
        <dbReference type="ARBA" id="ARBA00012217"/>
    </source>
</evidence>